<dbReference type="Gene3D" id="3.80.10.10">
    <property type="entry name" value="Ribonuclease Inhibitor"/>
    <property type="match status" value="1"/>
</dbReference>
<evidence type="ECO:0008006" key="3">
    <source>
        <dbReference type="Google" id="ProtNLM"/>
    </source>
</evidence>
<gene>
    <name evidence="1" type="ORF">DFH07DRAFT_940015</name>
</gene>
<dbReference type="Proteomes" id="UP001215280">
    <property type="component" value="Unassembled WGS sequence"/>
</dbReference>
<protein>
    <recommendedName>
        <fullName evidence="3">F-box domain-containing protein</fullName>
    </recommendedName>
</protein>
<dbReference type="AlphaFoldDB" id="A0AAD7JB82"/>
<dbReference type="EMBL" id="JARJLG010000050">
    <property type="protein sequence ID" value="KAJ7760083.1"/>
    <property type="molecule type" value="Genomic_DNA"/>
</dbReference>
<dbReference type="InterPro" id="IPR032675">
    <property type="entry name" value="LRR_dom_sf"/>
</dbReference>
<accession>A0AAD7JB82</accession>
<sequence>MARALRCCTRKLHRWKLEDGVSGVQASISIRPEGLLASTRDLAALAATCTTFHGPALDALWSTQNSIKPLLSCMPEDLFNSSVSVSRGMPVLRRPMIHIDWARFMSYAARIKKLTVGPDRGLSAFGPLLLSCVPNGLSFPSLKSLVWQRSAMDFQYIRIFFSPALSSIDFVCEASNANVSVLSTLARTCPNLQRLSMSFYPNGRDADAAASSIVLSFHQLQFLNMGPPSSAALEHIGRLSTLTSLHLWTLPERFSRPNSPMFLAFRSLTVDDTAVLSVSRFLGMGFGTPESLDLTFSRFVHAAALGSWTRNFNEVGRQSGGDFPFALTDSLRILFSFPSLASLSLVSPPGYDICDTTVRDMARAWPQLERLELDIFYQYIPHHLTSMDVATSSLFAPTRVARFLSDIFPTLRTIVTDREEADNEDATELEEAPEEIALHHRWKEVEAALPELVAARQEERARARAGEEHLIFYRLISLET</sequence>
<dbReference type="SUPFAM" id="SSF52047">
    <property type="entry name" value="RNI-like"/>
    <property type="match status" value="1"/>
</dbReference>
<evidence type="ECO:0000313" key="1">
    <source>
        <dbReference type="EMBL" id="KAJ7760083.1"/>
    </source>
</evidence>
<comment type="caution">
    <text evidence="1">The sequence shown here is derived from an EMBL/GenBank/DDBJ whole genome shotgun (WGS) entry which is preliminary data.</text>
</comment>
<evidence type="ECO:0000313" key="2">
    <source>
        <dbReference type="Proteomes" id="UP001215280"/>
    </source>
</evidence>
<keyword evidence="2" id="KW-1185">Reference proteome</keyword>
<reference evidence="1" key="1">
    <citation type="submission" date="2023-03" db="EMBL/GenBank/DDBJ databases">
        <title>Massive genome expansion in bonnet fungi (Mycena s.s.) driven by repeated elements and novel gene families across ecological guilds.</title>
        <authorList>
            <consortium name="Lawrence Berkeley National Laboratory"/>
            <person name="Harder C.B."/>
            <person name="Miyauchi S."/>
            <person name="Viragh M."/>
            <person name="Kuo A."/>
            <person name="Thoen E."/>
            <person name="Andreopoulos B."/>
            <person name="Lu D."/>
            <person name="Skrede I."/>
            <person name="Drula E."/>
            <person name="Henrissat B."/>
            <person name="Morin E."/>
            <person name="Kohler A."/>
            <person name="Barry K."/>
            <person name="LaButti K."/>
            <person name="Morin E."/>
            <person name="Salamov A."/>
            <person name="Lipzen A."/>
            <person name="Mereny Z."/>
            <person name="Hegedus B."/>
            <person name="Baldrian P."/>
            <person name="Stursova M."/>
            <person name="Weitz H."/>
            <person name="Taylor A."/>
            <person name="Grigoriev I.V."/>
            <person name="Nagy L.G."/>
            <person name="Martin F."/>
            <person name="Kauserud H."/>
        </authorList>
    </citation>
    <scope>NUCLEOTIDE SEQUENCE</scope>
    <source>
        <strain evidence="1">CBHHK188m</strain>
    </source>
</reference>
<name>A0AAD7JB82_9AGAR</name>
<organism evidence="1 2">
    <name type="scientific">Mycena maculata</name>
    <dbReference type="NCBI Taxonomy" id="230809"/>
    <lineage>
        <taxon>Eukaryota</taxon>
        <taxon>Fungi</taxon>
        <taxon>Dikarya</taxon>
        <taxon>Basidiomycota</taxon>
        <taxon>Agaricomycotina</taxon>
        <taxon>Agaricomycetes</taxon>
        <taxon>Agaricomycetidae</taxon>
        <taxon>Agaricales</taxon>
        <taxon>Marasmiineae</taxon>
        <taxon>Mycenaceae</taxon>
        <taxon>Mycena</taxon>
    </lineage>
</organism>
<proteinExistence type="predicted"/>